<proteinExistence type="inferred from homology"/>
<dbReference type="OrthoDB" id="25391at2759"/>
<dbReference type="AlphaFoldDB" id="A0A427YPA2"/>
<evidence type="ECO:0000313" key="7">
    <source>
        <dbReference type="Proteomes" id="UP000279259"/>
    </source>
</evidence>
<comment type="similarity">
    <text evidence="1">Belongs to the CNOT2/3/5 family.</text>
</comment>
<reference evidence="6 7" key="1">
    <citation type="submission" date="2018-11" db="EMBL/GenBank/DDBJ databases">
        <title>Genome sequence of Saitozyma podzolica DSM 27192.</title>
        <authorList>
            <person name="Aliyu H."/>
            <person name="Gorte O."/>
            <person name="Ochsenreither K."/>
        </authorList>
    </citation>
    <scope>NUCLEOTIDE SEQUENCE [LARGE SCALE GENOMIC DNA]</scope>
    <source>
        <strain evidence="6 7">DSM 27192</strain>
    </source>
</reference>
<dbReference type="InterPro" id="IPR007282">
    <property type="entry name" value="NOT2/3/5_C"/>
</dbReference>
<keyword evidence="2" id="KW-0805">Transcription regulation</keyword>
<evidence type="ECO:0000259" key="5">
    <source>
        <dbReference type="Pfam" id="PF04153"/>
    </source>
</evidence>
<dbReference type="Proteomes" id="UP000279259">
    <property type="component" value="Unassembled WGS sequence"/>
</dbReference>
<feature type="compositionally biased region" description="Polar residues" evidence="4">
    <location>
        <begin position="24"/>
        <end position="40"/>
    </location>
</feature>
<accession>A0A427YPA2</accession>
<dbReference type="Pfam" id="PF04153">
    <property type="entry name" value="NOT2_3_5_C"/>
    <property type="match status" value="1"/>
</dbReference>
<dbReference type="PANTHER" id="PTHR23326">
    <property type="entry name" value="CCR4 NOT-RELATED"/>
    <property type="match status" value="1"/>
</dbReference>
<feature type="compositionally biased region" description="Polar residues" evidence="4">
    <location>
        <begin position="101"/>
        <end position="139"/>
    </location>
</feature>
<comment type="caution">
    <text evidence="6">The sequence shown here is derived from an EMBL/GenBank/DDBJ whole genome shotgun (WGS) entry which is preliminary data.</text>
</comment>
<feature type="compositionally biased region" description="Polar residues" evidence="4">
    <location>
        <begin position="1"/>
        <end position="13"/>
    </location>
</feature>
<evidence type="ECO:0000256" key="3">
    <source>
        <dbReference type="ARBA" id="ARBA00023163"/>
    </source>
</evidence>
<dbReference type="InterPro" id="IPR038635">
    <property type="entry name" value="CCR4-NOT_su2/3/5_C_sf"/>
</dbReference>
<evidence type="ECO:0000313" key="6">
    <source>
        <dbReference type="EMBL" id="RSH92880.1"/>
    </source>
</evidence>
<dbReference type="GO" id="GO:0006355">
    <property type="term" value="P:regulation of DNA-templated transcription"/>
    <property type="evidence" value="ECO:0007669"/>
    <property type="project" value="InterPro"/>
</dbReference>
<sequence>MNRPATTQRTQPSIPAGYRPAQLSPAQTQPLTPGSQSSNPMYYATAGQQATTGGPAQGLRGQMPIGHAGFPPVGGIGRGGPPGFASRGAADPNDFPALGSLNPSLQHMPTSSSTYAAQAQPSGGSSTSNPAHLQQQLFMQQGIGALAPPPPPGIAGPATPQSTGTNGIPGENLRGEDFPALGGADKERIGNFLRNPNHQPPPSPPSTLPNGASATHSNSATPSTNPALPSGAAPSTTDSWPRQSPSRPAEPVVRPVQQILSSPVDKWGLKALLYEIKTQMGKGDRGVLLFGEELSELGVDVTSEDPLYPTFVTPWAEPSQIPLPVRVQESFHIPSCYQFPPPSLQAKMPNFTEDTLFLAFYASPGDATQLEAASELFNRGWRYHTELQLWLQGPQLQSIDLPADGQANWVRGPFLVFDPQTFNRQRMPEDFMVNPALLEVTRSAASLIAEDQARKESLKSPNAHSVLEGTPGQVVPMVFPTAAR</sequence>
<evidence type="ECO:0000256" key="2">
    <source>
        <dbReference type="ARBA" id="ARBA00023015"/>
    </source>
</evidence>
<dbReference type="GO" id="GO:0000289">
    <property type="term" value="P:nuclear-transcribed mRNA poly(A) tail shortening"/>
    <property type="evidence" value="ECO:0007669"/>
    <property type="project" value="UniProtKB-ARBA"/>
</dbReference>
<name>A0A427YPA2_9TREE</name>
<evidence type="ECO:0000256" key="4">
    <source>
        <dbReference type="SAM" id="MobiDB-lite"/>
    </source>
</evidence>
<keyword evidence="7" id="KW-1185">Reference proteome</keyword>
<dbReference type="InterPro" id="IPR040168">
    <property type="entry name" value="Not2/3/5"/>
</dbReference>
<feature type="region of interest" description="Disordered" evidence="4">
    <location>
        <begin position="1"/>
        <end position="255"/>
    </location>
</feature>
<keyword evidence="3" id="KW-0804">Transcription</keyword>
<dbReference type="STRING" id="1890683.A0A427YPA2"/>
<feature type="compositionally biased region" description="Low complexity" evidence="4">
    <location>
        <begin position="44"/>
        <end position="58"/>
    </location>
</feature>
<dbReference type="Gene3D" id="2.30.30.1020">
    <property type="entry name" value="CCR4-NOT complex subunit 2/3/5, C-terminal domain"/>
    <property type="match status" value="1"/>
</dbReference>
<dbReference type="EMBL" id="RSCD01000005">
    <property type="protein sequence ID" value="RSH92880.1"/>
    <property type="molecule type" value="Genomic_DNA"/>
</dbReference>
<protein>
    <recommendedName>
        <fullName evidence="5">NOT2/NOT3/NOT5 C-terminal domain-containing protein</fullName>
    </recommendedName>
</protein>
<gene>
    <name evidence="6" type="ORF">EHS25_008326</name>
</gene>
<dbReference type="GO" id="GO:0030015">
    <property type="term" value="C:CCR4-NOT core complex"/>
    <property type="evidence" value="ECO:0007669"/>
    <property type="project" value="InterPro"/>
</dbReference>
<feature type="domain" description="NOT2/NOT3/NOT5 C-terminal" evidence="5">
    <location>
        <begin position="309"/>
        <end position="434"/>
    </location>
</feature>
<feature type="compositionally biased region" description="Gly residues" evidence="4">
    <location>
        <begin position="72"/>
        <end position="82"/>
    </location>
</feature>
<organism evidence="6 7">
    <name type="scientific">Saitozyma podzolica</name>
    <dbReference type="NCBI Taxonomy" id="1890683"/>
    <lineage>
        <taxon>Eukaryota</taxon>
        <taxon>Fungi</taxon>
        <taxon>Dikarya</taxon>
        <taxon>Basidiomycota</taxon>
        <taxon>Agaricomycotina</taxon>
        <taxon>Tremellomycetes</taxon>
        <taxon>Tremellales</taxon>
        <taxon>Trimorphomycetaceae</taxon>
        <taxon>Saitozyma</taxon>
    </lineage>
</organism>
<feature type="compositionally biased region" description="Pro residues" evidence="4">
    <location>
        <begin position="198"/>
        <end position="207"/>
    </location>
</feature>
<evidence type="ECO:0000256" key="1">
    <source>
        <dbReference type="ARBA" id="ARBA00007682"/>
    </source>
</evidence>
<feature type="compositionally biased region" description="Polar residues" evidence="4">
    <location>
        <begin position="208"/>
        <end position="246"/>
    </location>
</feature>